<dbReference type="Proteomes" id="UP000055590">
    <property type="component" value="Chromosome"/>
</dbReference>
<dbReference type="Gene3D" id="1.20.1600.10">
    <property type="entry name" value="Outer membrane efflux proteins (OEP)"/>
    <property type="match status" value="1"/>
</dbReference>
<dbReference type="PROSITE" id="PS51257">
    <property type="entry name" value="PROKAR_LIPOPROTEIN"/>
    <property type="match status" value="1"/>
</dbReference>
<keyword evidence="2 3" id="KW-0449">Lipoprotein</keyword>
<dbReference type="InterPro" id="IPR010131">
    <property type="entry name" value="MdtP/NodT-like"/>
</dbReference>
<dbReference type="STRING" id="1391653.AKJ08_3580"/>
<dbReference type="NCBIfam" id="TIGR01845">
    <property type="entry name" value="outer_NodT"/>
    <property type="match status" value="1"/>
</dbReference>
<keyword evidence="2" id="KW-0812">Transmembrane</keyword>
<keyword evidence="2" id="KW-0472">Membrane</keyword>
<dbReference type="RefSeq" id="WP_050727250.1">
    <property type="nucleotide sequence ID" value="NZ_CP012332.1"/>
</dbReference>
<proteinExistence type="inferred from homology"/>
<dbReference type="PANTHER" id="PTHR30203">
    <property type="entry name" value="OUTER MEMBRANE CATION EFFLUX PROTEIN"/>
    <property type="match status" value="1"/>
</dbReference>
<keyword evidence="4" id="KW-1185">Reference proteome</keyword>
<dbReference type="OrthoDB" id="9783163at2"/>
<protein>
    <submittedName>
        <fullName evidence="3">RND efflux system, outer membrane lipoprotein CmeC</fullName>
    </submittedName>
</protein>
<dbReference type="PATRIC" id="fig|1391653.3.peg.3736"/>
<evidence type="ECO:0000313" key="3">
    <source>
        <dbReference type="EMBL" id="AKU93193.1"/>
    </source>
</evidence>
<dbReference type="SUPFAM" id="SSF56954">
    <property type="entry name" value="Outer membrane efflux proteins (OEP)"/>
    <property type="match status" value="1"/>
</dbReference>
<sequence length="476" mass="51719">MVERFVGRVVPSILLLSFAGGCTMAPAYTRPDAPVAETFPVEEAPVTGVPAAALGWRDVFGDARLQALLTLALENNRDLRIAALDVQRVEALYQIQRAPLLPNLSAGGSSTLQEPTGAIPGANAAPRHQFSASAFVTAWELDFFGRIRSLSDAALERYFATAEGMKSVHLALVSQVASAYFSERALAEQLVLAQETLDIVEQSFAITKRSFEVGTASELDLRTSESQVETARFNLAFFEQRHAQSENALVFLVGMPLPSDLPEPRPLEESIVFAEIPEGLPADLLQRRPDILAAEHQLMAANASIGAARAAFFPAITLTGAAGFASVDLGDLFTGNAFNWSFTPKITVPIFQGGALKANLNATEISKSIEVERYQRSIQAAFREVADALVARTSIDQRIKSQTVRVAADLRRYELADQRYRAGIDRYVTFLEAQRDLYQAQVLLIDTQLERLSNVAALYRALGGGWLENAEGSDAG</sequence>
<reference evidence="3 4" key="1">
    <citation type="submission" date="2015-08" db="EMBL/GenBank/DDBJ databases">
        <authorList>
            <person name="Babu N.S."/>
            <person name="Beckwith C.J."/>
            <person name="Beseler K.G."/>
            <person name="Brison A."/>
            <person name="Carone J.V."/>
            <person name="Caskin T.P."/>
            <person name="Diamond M."/>
            <person name="Durham M.E."/>
            <person name="Foxe J.M."/>
            <person name="Go M."/>
            <person name="Henderson B.A."/>
            <person name="Jones I.B."/>
            <person name="McGettigan J.A."/>
            <person name="Micheletti S.J."/>
            <person name="Nasrallah M.E."/>
            <person name="Ortiz D."/>
            <person name="Piller C.R."/>
            <person name="Privatt S.R."/>
            <person name="Schneider S.L."/>
            <person name="Sharp S."/>
            <person name="Smith T.C."/>
            <person name="Stanton J.D."/>
            <person name="Ullery H.E."/>
            <person name="Wilson R.J."/>
            <person name="Serrano M.G."/>
            <person name="Buck G."/>
            <person name="Lee V."/>
            <person name="Wang Y."/>
            <person name="Carvalho R."/>
            <person name="Voegtly L."/>
            <person name="Shi R."/>
            <person name="Duckworth R."/>
            <person name="Johnson A."/>
            <person name="Loviza R."/>
            <person name="Walstead R."/>
            <person name="Shah Z."/>
            <person name="Kiflezghi M."/>
            <person name="Wade K."/>
            <person name="Ball S.L."/>
            <person name="Bradley K.W."/>
            <person name="Asai D.J."/>
            <person name="Bowman C.A."/>
            <person name="Russell D.A."/>
            <person name="Pope W.H."/>
            <person name="Jacobs-Sera D."/>
            <person name="Hendrix R.W."/>
            <person name="Hatfull G.F."/>
        </authorList>
    </citation>
    <scope>NUCLEOTIDE SEQUENCE [LARGE SCALE GENOMIC DNA]</scope>
    <source>
        <strain evidence="3 4">DSM 27710</strain>
    </source>
</reference>
<dbReference type="PANTHER" id="PTHR30203:SF32">
    <property type="entry name" value="CATION EFFLUX SYSTEM PROTEIN CUSC"/>
    <property type="match status" value="1"/>
</dbReference>
<evidence type="ECO:0000313" key="4">
    <source>
        <dbReference type="Proteomes" id="UP000055590"/>
    </source>
</evidence>
<evidence type="ECO:0000256" key="1">
    <source>
        <dbReference type="ARBA" id="ARBA00007613"/>
    </source>
</evidence>
<comment type="subcellular location">
    <subcellularLocation>
        <location evidence="2">Cell membrane</location>
        <topology evidence="2">Lipid-anchor</topology>
    </subcellularLocation>
</comment>
<evidence type="ECO:0000256" key="2">
    <source>
        <dbReference type="RuleBase" id="RU362097"/>
    </source>
</evidence>
<dbReference type="AlphaFoldDB" id="A0A0K1PI24"/>
<accession>A0A0K1PI24</accession>
<name>A0A0K1PI24_9BACT</name>
<dbReference type="EMBL" id="CP012332">
    <property type="protein sequence ID" value="AKU93193.1"/>
    <property type="molecule type" value="Genomic_DNA"/>
</dbReference>
<keyword evidence="2" id="KW-1134">Transmembrane beta strand</keyword>
<dbReference type="Pfam" id="PF02321">
    <property type="entry name" value="OEP"/>
    <property type="match status" value="2"/>
</dbReference>
<gene>
    <name evidence="3" type="ORF">AKJ08_3580</name>
</gene>
<dbReference type="Gene3D" id="2.20.200.10">
    <property type="entry name" value="Outer membrane efflux proteins (OEP)"/>
    <property type="match status" value="1"/>
</dbReference>
<organism evidence="3 4">
    <name type="scientific">Vulgatibacter incomptus</name>
    <dbReference type="NCBI Taxonomy" id="1391653"/>
    <lineage>
        <taxon>Bacteria</taxon>
        <taxon>Pseudomonadati</taxon>
        <taxon>Myxococcota</taxon>
        <taxon>Myxococcia</taxon>
        <taxon>Myxococcales</taxon>
        <taxon>Cystobacterineae</taxon>
        <taxon>Vulgatibacteraceae</taxon>
        <taxon>Vulgatibacter</taxon>
    </lineage>
</organism>
<keyword evidence="2" id="KW-0564">Palmitate</keyword>
<comment type="similarity">
    <text evidence="1 2">Belongs to the outer membrane factor (OMF) (TC 1.B.17) family.</text>
</comment>
<dbReference type="GO" id="GO:0005886">
    <property type="term" value="C:plasma membrane"/>
    <property type="evidence" value="ECO:0007669"/>
    <property type="project" value="UniProtKB-SubCell"/>
</dbReference>
<dbReference type="KEGG" id="vin:AKJ08_3580"/>
<dbReference type="InterPro" id="IPR003423">
    <property type="entry name" value="OMP_efflux"/>
</dbReference>
<dbReference type="GO" id="GO:0015562">
    <property type="term" value="F:efflux transmembrane transporter activity"/>
    <property type="evidence" value="ECO:0007669"/>
    <property type="project" value="InterPro"/>
</dbReference>